<feature type="DNA-binding region" description="OmpR/PhoB-type" evidence="7">
    <location>
        <begin position="124"/>
        <end position="221"/>
    </location>
</feature>
<gene>
    <name evidence="10" type="ORF">IAB27_00100</name>
</gene>
<evidence type="ECO:0000313" key="11">
    <source>
        <dbReference type="Proteomes" id="UP000886786"/>
    </source>
</evidence>
<protein>
    <submittedName>
        <fullName evidence="10">Response regulator transcription factor</fullName>
    </submittedName>
</protein>
<dbReference type="AlphaFoldDB" id="A0A9D1CXY4"/>
<reference evidence="10" key="2">
    <citation type="journal article" date="2021" name="PeerJ">
        <title>Extensive microbial diversity within the chicken gut microbiome revealed by metagenomics and culture.</title>
        <authorList>
            <person name="Gilroy R."/>
            <person name="Ravi A."/>
            <person name="Getino M."/>
            <person name="Pursley I."/>
            <person name="Horton D.L."/>
            <person name="Alikhan N.F."/>
            <person name="Baker D."/>
            <person name="Gharbi K."/>
            <person name="Hall N."/>
            <person name="Watson M."/>
            <person name="Adriaenssens E.M."/>
            <person name="Foster-Nyarko E."/>
            <person name="Jarju S."/>
            <person name="Secka A."/>
            <person name="Antonio M."/>
            <person name="Oren A."/>
            <person name="Chaudhuri R.R."/>
            <person name="La Ragione R."/>
            <person name="Hildebrand F."/>
            <person name="Pallen M.J."/>
        </authorList>
    </citation>
    <scope>NUCLEOTIDE SEQUENCE</scope>
    <source>
        <strain evidence="10">CHK147-3167</strain>
    </source>
</reference>
<sequence length="221" mass="25920">MERILIVEDEVKIREELKTFLENNGYEILTINNFENTLDQIKKLDIDLILMDINIPGINGMHLCREIRKTSKIPIIIVTSRDTEMDELLCMNYGADDFITKPYNMQILLAHIEAVLKRSKPEISHILEYKGMKINLSKGTIDYNNQTIILTKNEIQIFSYLLERQGTVVTRDELMNYLWDTETFIDDNTLTVNMARLRKKLEDLGFKDVIETRRGWGYIIL</sequence>
<accession>A0A9D1CXY4</accession>
<dbReference type="InterPro" id="IPR001789">
    <property type="entry name" value="Sig_transdc_resp-reg_receiver"/>
</dbReference>
<dbReference type="InterPro" id="IPR011006">
    <property type="entry name" value="CheY-like_superfamily"/>
</dbReference>
<dbReference type="SUPFAM" id="SSF52172">
    <property type="entry name" value="CheY-like"/>
    <property type="match status" value="1"/>
</dbReference>
<dbReference type="InterPro" id="IPR039420">
    <property type="entry name" value="WalR-like"/>
</dbReference>
<dbReference type="InterPro" id="IPR001867">
    <property type="entry name" value="OmpR/PhoB-type_DNA-bd"/>
</dbReference>
<dbReference type="FunFam" id="3.40.50.2300:FF:000001">
    <property type="entry name" value="DNA-binding response regulator PhoB"/>
    <property type="match status" value="1"/>
</dbReference>
<dbReference type="Gene3D" id="1.10.10.10">
    <property type="entry name" value="Winged helix-like DNA-binding domain superfamily/Winged helix DNA-binding domain"/>
    <property type="match status" value="1"/>
</dbReference>
<dbReference type="GO" id="GO:0032993">
    <property type="term" value="C:protein-DNA complex"/>
    <property type="evidence" value="ECO:0007669"/>
    <property type="project" value="TreeGrafter"/>
</dbReference>
<dbReference type="GO" id="GO:0000976">
    <property type="term" value="F:transcription cis-regulatory region binding"/>
    <property type="evidence" value="ECO:0007669"/>
    <property type="project" value="TreeGrafter"/>
</dbReference>
<organism evidence="10 11">
    <name type="scientific">Candidatus Coprosoma intestinipullorum</name>
    <dbReference type="NCBI Taxonomy" id="2840752"/>
    <lineage>
        <taxon>Bacteria</taxon>
        <taxon>Bacillati</taxon>
        <taxon>Bacillota</taxon>
        <taxon>Bacillota incertae sedis</taxon>
        <taxon>Candidatus Coprosoma</taxon>
    </lineage>
</organism>
<evidence type="ECO:0000256" key="2">
    <source>
        <dbReference type="ARBA" id="ARBA00023012"/>
    </source>
</evidence>
<dbReference type="Gene3D" id="3.40.50.2300">
    <property type="match status" value="1"/>
</dbReference>
<evidence type="ECO:0000256" key="5">
    <source>
        <dbReference type="ARBA" id="ARBA00023163"/>
    </source>
</evidence>
<evidence type="ECO:0000256" key="1">
    <source>
        <dbReference type="ARBA" id="ARBA00022553"/>
    </source>
</evidence>
<keyword evidence="5" id="KW-0804">Transcription</keyword>
<dbReference type="SMART" id="SM00862">
    <property type="entry name" value="Trans_reg_C"/>
    <property type="match status" value="1"/>
</dbReference>
<feature type="domain" description="OmpR/PhoB-type" evidence="9">
    <location>
        <begin position="124"/>
        <end position="221"/>
    </location>
</feature>
<dbReference type="EMBL" id="DVFV01000004">
    <property type="protein sequence ID" value="HIQ90019.1"/>
    <property type="molecule type" value="Genomic_DNA"/>
</dbReference>
<evidence type="ECO:0000256" key="6">
    <source>
        <dbReference type="PROSITE-ProRule" id="PRU00169"/>
    </source>
</evidence>
<evidence type="ECO:0000256" key="3">
    <source>
        <dbReference type="ARBA" id="ARBA00023015"/>
    </source>
</evidence>
<dbReference type="PANTHER" id="PTHR48111:SF43">
    <property type="entry name" value="STAGE 0 SPORULATION PROTEIN A HOMOLOG"/>
    <property type="match status" value="1"/>
</dbReference>
<dbReference type="GO" id="GO:0000156">
    <property type="term" value="F:phosphorelay response regulator activity"/>
    <property type="evidence" value="ECO:0007669"/>
    <property type="project" value="TreeGrafter"/>
</dbReference>
<proteinExistence type="predicted"/>
<comment type="caution">
    <text evidence="10">The sequence shown here is derived from an EMBL/GenBank/DDBJ whole genome shotgun (WGS) entry which is preliminary data.</text>
</comment>
<keyword evidence="3" id="KW-0805">Transcription regulation</keyword>
<dbReference type="InterPro" id="IPR036388">
    <property type="entry name" value="WH-like_DNA-bd_sf"/>
</dbReference>
<evidence type="ECO:0000313" key="10">
    <source>
        <dbReference type="EMBL" id="HIQ90019.1"/>
    </source>
</evidence>
<dbReference type="GO" id="GO:0006355">
    <property type="term" value="P:regulation of DNA-templated transcription"/>
    <property type="evidence" value="ECO:0007669"/>
    <property type="project" value="InterPro"/>
</dbReference>
<dbReference type="SMART" id="SM00448">
    <property type="entry name" value="REC"/>
    <property type="match status" value="1"/>
</dbReference>
<keyword evidence="4 7" id="KW-0238">DNA-binding</keyword>
<evidence type="ECO:0000256" key="7">
    <source>
        <dbReference type="PROSITE-ProRule" id="PRU01091"/>
    </source>
</evidence>
<evidence type="ECO:0000256" key="4">
    <source>
        <dbReference type="ARBA" id="ARBA00023125"/>
    </source>
</evidence>
<keyword evidence="1 6" id="KW-0597">Phosphoprotein</keyword>
<dbReference type="Pfam" id="PF00486">
    <property type="entry name" value="Trans_reg_C"/>
    <property type="match status" value="1"/>
</dbReference>
<dbReference type="Proteomes" id="UP000886786">
    <property type="component" value="Unassembled WGS sequence"/>
</dbReference>
<name>A0A9D1CXY4_9FIRM</name>
<keyword evidence="2" id="KW-0902">Two-component regulatory system</keyword>
<dbReference type="CDD" id="cd00383">
    <property type="entry name" value="trans_reg_C"/>
    <property type="match status" value="1"/>
</dbReference>
<feature type="modified residue" description="4-aspartylphosphate" evidence="6">
    <location>
        <position position="52"/>
    </location>
</feature>
<dbReference type="PROSITE" id="PS50110">
    <property type="entry name" value="RESPONSE_REGULATORY"/>
    <property type="match status" value="1"/>
</dbReference>
<evidence type="ECO:0000259" key="8">
    <source>
        <dbReference type="PROSITE" id="PS50110"/>
    </source>
</evidence>
<dbReference type="GO" id="GO:0005829">
    <property type="term" value="C:cytosol"/>
    <property type="evidence" value="ECO:0007669"/>
    <property type="project" value="TreeGrafter"/>
</dbReference>
<dbReference type="Pfam" id="PF00072">
    <property type="entry name" value="Response_reg"/>
    <property type="match status" value="1"/>
</dbReference>
<evidence type="ECO:0000259" key="9">
    <source>
        <dbReference type="PROSITE" id="PS51755"/>
    </source>
</evidence>
<reference evidence="10" key="1">
    <citation type="submission" date="2020-10" db="EMBL/GenBank/DDBJ databases">
        <authorList>
            <person name="Gilroy R."/>
        </authorList>
    </citation>
    <scope>NUCLEOTIDE SEQUENCE</scope>
    <source>
        <strain evidence="10">CHK147-3167</strain>
    </source>
</reference>
<dbReference type="PROSITE" id="PS51755">
    <property type="entry name" value="OMPR_PHOB"/>
    <property type="match status" value="1"/>
</dbReference>
<dbReference type="PANTHER" id="PTHR48111">
    <property type="entry name" value="REGULATOR OF RPOS"/>
    <property type="match status" value="1"/>
</dbReference>
<feature type="domain" description="Response regulatory" evidence="8">
    <location>
        <begin position="3"/>
        <end position="116"/>
    </location>
</feature>